<feature type="signal peptide" evidence="1">
    <location>
        <begin position="1"/>
        <end position="18"/>
    </location>
</feature>
<keyword evidence="3" id="KW-1185">Reference proteome</keyword>
<evidence type="ECO:0000313" key="3">
    <source>
        <dbReference type="Proteomes" id="UP000825935"/>
    </source>
</evidence>
<comment type="caution">
    <text evidence="2">The sequence shown here is derived from an EMBL/GenBank/DDBJ whole genome shotgun (WGS) entry which is preliminary data.</text>
</comment>
<protein>
    <recommendedName>
        <fullName evidence="4">Secreted protein</fullName>
    </recommendedName>
</protein>
<organism evidence="2 3">
    <name type="scientific">Ceratopteris richardii</name>
    <name type="common">Triangle waterfern</name>
    <dbReference type="NCBI Taxonomy" id="49495"/>
    <lineage>
        <taxon>Eukaryota</taxon>
        <taxon>Viridiplantae</taxon>
        <taxon>Streptophyta</taxon>
        <taxon>Embryophyta</taxon>
        <taxon>Tracheophyta</taxon>
        <taxon>Polypodiopsida</taxon>
        <taxon>Polypodiidae</taxon>
        <taxon>Polypodiales</taxon>
        <taxon>Pteridineae</taxon>
        <taxon>Pteridaceae</taxon>
        <taxon>Parkerioideae</taxon>
        <taxon>Ceratopteris</taxon>
    </lineage>
</organism>
<feature type="chain" id="PRO_5035854318" description="Secreted protein" evidence="1">
    <location>
        <begin position="19"/>
        <end position="83"/>
    </location>
</feature>
<dbReference type="AlphaFoldDB" id="A0A8T2VFS9"/>
<keyword evidence="1" id="KW-0732">Signal</keyword>
<reference evidence="2" key="1">
    <citation type="submission" date="2021-08" db="EMBL/GenBank/DDBJ databases">
        <title>WGS assembly of Ceratopteris richardii.</title>
        <authorList>
            <person name="Marchant D.B."/>
            <person name="Chen G."/>
            <person name="Jenkins J."/>
            <person name="Shu S."/>
            <person name="Leebens-Mack J."/>
            <person name="Grimwood J."/>
            <person name="Schmutz J."/>
            <person name="Soltis P."/>
            <person name="Soltis D."/>
            <person name="Chen Z.-H."/>
        </authorList>
    </citation>
    <scope>NUCLEOTIDE SEQUENCE</scope>
    <source>
        <strain evidence="2">Whitten #5841</strain>
        <tissue evidence="2">Leaf</tissue>
    </source>
</reference>
<accession>A0A8T2VFS9</accession>
<proteinExistence type="predicted"/>
<gene>
    <name evidence="2" type="ORF">KP509_01G037500</name>
</gene>
<name>A0A8T2VFS9_CERRI</name>
<evidence type="ECO:0000256" key="1">
    <source>
        <dbReference type="SAM" id="SignalP"/>
    </source>
</evidence>
<dbReference type="Proteomes" id="UP000825935">
    <property type="component" value="Chromosome 1"/>
</dbReference>
<dbReference type="EMBL" id="CM035406">
    <property type="protein sequence ID" value="KAH7446070.1"/>
    <property type="molecule type" value="Genomic_DNA"/>
</dbReference>
<evidence type="ECO:0000313" key="2">
    <source>
        <dbReference type="EMBL" id="KAH7446070.1"/>
    </source>
</evidence>
<sequence>MIFLTLALLLLTTEKCTQDKENNVQETVDVVNNPRGSTGIQNGDEERNVFPGDIICPPSLTDRFAVSSVAAVVVSLRHTVTSS</sequence>
<evidence type="ECO:0008006" key="4">
    <source>
        <dbReference type="Google" id="ProtNLM"/>
    </source>
</evidence>